<feature type="non-terminal residue" evidence="3">
    <location>
        <position position="1"/>
    </location>
</feature>
<dbReference type="AlphaFoldDB" id="A0A7J7LI32"/>
<evidence type="ECO:0008006" key="5">
    <source>
        <dbReference type="Google" id="ProtNLM"/>
    </source>
</evidence>
<dbReference type="Gene3D" id="1.25.40.10">
    <property type="entry name" value="Tetratricopeptide repeat domain"/>
    <property type="match status" value="1"/>
</dbReference>
<feature type="region of interest" description="Disordered" evidence="2">
    <location>
        <begin position="1"/>
        <end position="27"/>
    </location>
</feature>
<keyword evidence="1" id="KW-0677">Repeat</keyword>
<accession>A0A7J7LI32</accession>
<keyword evidence="4" id="KW-1185">Reference proteome</keyword>
<dbReference type="EMBL" id="JACGCM010002271">
    <property type="protein sequence ID" value="KAF6142242.1"/>
    <property type="molecule type" value="Genomic_DNA"/>
</dbReference>
<feature type="compositionally biased region" description="Acidic residues" evidence="2">
    <location>
        <begin position="1"/>
        <end position="14"/>
    </location>
</feature>
<dbReference type="Proteomes" id="UP000541444">
    <property type="component" value="Unassembled WGS sequence"/>
</dbReference>
<dbReference type="OrthoDB" id="185373at2759"/>
<gene>
    <name evidence="3" type="ORF">GIB67_012091</name>
</gene>
<sequence length="496" mass="56243">PDEEVNEQFDEENQTQEGGAKKATSNAKNYTSRCTGLRLHNIFRALPEEEMGVLHDVLRLNLLNILLSFVLPKKGKNVEVKYIDLKNYIKAPAIGGAPKIDAPAFGSSSSKVDIGAAVVKEVASEEGVEEEKDLTVEDEVEVEKEVNLEAISSEYGGDRLDKSLAFFQTSLLFCFQELSFVLKPLAISFVVCEVEEDGPQSKEKMMKMRKMLVLIESEVDVTLKKRHKLTDEDINDWAMSFAIQMNLLHAHLYKHLPRVLFKSFIQRPISQDEKNQVDHVWPLRKDELSTEDRDNNTSTYRRIGFGKNGLGDEALKAFGQMELEGAIPNKITFLSVLYACSRAGLVQEGLKHFNIMINSYCFTPMMEHYTCMVDLLARSGYLEQALEFIEKKMPVKPDAKLLIALLSSCYFHKNLFAFAWAFGKEKHLCYSEVCMVSYWIRDSDLYATRKALVLPGLQECEDAEYEGASHLWIPYFLKAYNGLVALHILGSVKLMV</sequence>
<dbReference type="Pfam" id="PF01535">
    <property type="entry name" value="PPR"/>
    <property type="match status" value="3"/>
</dbReference>
<dbReference type="PANTHER" id="PTHR47926">
    <property type="entry name" value="PENTATRICOPEPTIDE REPEAT-CONTAINING PROTEIN"/>
    <property type="match status" value="1"/>
</dbReference>
<evidence type="ECO:0000256" key="2">
    <source>
        <dbReference type="SAM" id="MobiDB-lite"/>
    </source>
</evidence>
<evidence type="ECO:0000313" key="4">
    <source>
        <dbReference type="Proteomes" id="UP000541444"/>
    </source>
</evidence>
<organism evidence="3 4">
    <name type="scientific">Kingdonia uniflora</name>
    <dbReference type="NCBI Taxonomy" id="39325"/>
    <lineage>
        <taxon>Eukaryota</taxon>
        <taxon>Viridiplantae</taxon>
        <taxon>Streptophyta</taxon>
        <taxon>Embryophyta</taxon>
        <taxon>Tracheophyta</taxon>
        <taxon>Spermatophyta</taxon>
        <taxon>Magnoliopsida</taxon>
        <taxon>Ranunculales</taxon>
        <taxon>Circaeasteraceae</taxon>
        <taxon>Kingdonia</taxon>
    </lineage>
</organism>
<protein>
    <recommendedName>
        <fullName evidence="5">Pentatricopeptide repeat-containing protein</fullName>
    </recommendedName>
</protein>
<dbReference type="GO" id="GO:0009451">
    <property type="term" value="P:RNA modification"/>
    <property type="evidence" value="ECO:0007669"/>
    <property type="project" value="InterPro"/>
</dbReference>
<dbReference type="GO" id="GO:0003723">
    <property type="term" value="F:RNA binding"/>
    <property type="evidence" value="ECO:0007669"/>
    <property type="project" value="InterPro"/>
</dbReference>
<reference evidence="3 4" key="1">
    <citation type="journal article" date="2020" name="IScience">
        <title>Genome Sequencing of the Endangered Kingdonia uniflora (Circaeasteraceae, Ranunculales) Reveals Potential Mechanisms of Evolutionary Specialization.</title>
        <authorList>
            <person name="Sun Y."/>
            <person name="Deng T."/>
            <person name="Zhang A."/>
            <person name="Moore M.J."/>
            <person name="Landis J.B."/>
            <person name="Lin N."/>
            <person name="Zhang H."/>
            <person name="Zhang X."/>
            <person name="Huang J."/>
            <person name="Zhang X."/>
            <person name="Sun H."/>
            <person name="Wang H."/>
        </authorList>
    </citation>
    <scope>NUCLEOTIDE SEQUENCE [LARGE SCALE GENOMIC DNA]</scope>
    <source>
        <strain evidence="3">TB1705</strain>
        <tissue evidence="3">Leaf</tissue>
    </source>
</reference>
<dbReference type="InterPro" id="IPR046960">
    <property type="entry name" value="PPR_At4g14850-like_plant"/>
</dbReference>
<dbReference type="InterPro" id="IPR002885">
    <property type="entry name" value="PPR_rpt"/>
</dbReference>
<evidence type="ECO:0000256" key="1">
    <source>
        <dbReference type="ARBA" id="ARBA00022737"/>
    </source>
</evidence>
<name>A0A7J7LI32_9MAGN</name>
<proteinExistence type="predicted"/>
<comment type="caution">
    <text evidence="3">The sequence shown here is derived from an EMBL/GenBank/DDBJ whole genome shotgun (WGS) entry which is preliminary data.</text>
</comment>
<dbReference type="InterPro" id="IPR011990">
    <property type="entry name" value="TPR-like_helical_dom_sf"/>
</dbReference>
<evidence type="ECO:0000313" key="3">
    <source>
        <dbReference type="EMBL" id="KAF6142242.1"/>
    </source>
</evidence>